<comment type="caution">
    <text evidence="1">The sequence shown here is derived from an EMBL/GenBank/DDBJ whole genome shotgun (WGS) entry which is preliminary data.</text>
</comment>
<evidence type="ECO:0000313" key="1">
    <source>
        <dbReference type="EMBL" id="GAA3625090.1"/>
    </source>
</evidence>
<organism evidence="1 2">
    <name type="scientific">Microbacterium awajiense</name>
    <dbReference type="NCBI Taxonomy" id="415214"/>
    <lineage>
        <taxon>Bacteria</taxon>
        <taxon>Bacillati</taxon>
        <taxon>Actinomycetota</taxon>
        <taxon>Actinomycetes</taxon>
        <taxon>Micrococcales</taxon>
        <taxon>Microbacteriaceae</taxon>
        <taxon>Microbacterium</taxon>
    </lineage>
</organism>
<name>A0ABP7A567_9MICO</name>
<dbReference type="Proteomes" id="UP001501697">
    <property type="component" value="Unassembled WGS sequence"/>
</dbReference>
<accession>A0ABP7A567</accession>
<keyword evidence="2" id="KW-1185">Reference proteome</keyword>
<gene>
    <name evidence="1" type="ORF">GCM10022200_04240</name>
</gene>
<dbReference type="EMBL" id="BAAAYU010000001">
    <property type="protein sequence ID" value="GAA3625090.1"/>
    <property type="molecule type" value="Genomic_DNA"/>
</dbReference>
<protein>
    <submittedName>
        <fullName evidence="1">Uncharacterized protein</fullName>
    </submittedName>
</protein>
<sequence>MAINDWWTDRPEERYWLIAPSGGVVGDALSAPKSADDRRFEWSHELVSATAPGDTLFVWDRTLSVQGIAAWGRVLGPLGEETRDRRGESMTHWRMPVSDTLRLATPISLSALRRIGGEIVAIRDEVESWTDGPVYFPFIGAADTLVPAPAYLSKVPRDLVALLSSRFGFEFAL</sequence>
<reference evidence="2" key="1">
    <citation type="journal article" date="2019" name="Int. J. Syst. Evol. Microbiol.">
        <title>The Global Catalogue of Microorganisms (GCM) 10K type strain sequencing project: providing services to taxonomists for standard genome sequencing and annotation.</title>
        <authorList>
            <consortium name="The Broad Institute Genomics Platform"/>
            <consortium name="The Broad Institute Genome Sequencing Center for Infectious Disease"/>
            <person name="Wu L."/>
            <person name="Ma J."/>
        </authorList>
    </citation>
    <scope>NUCLEOTIDE SEQUENCE [LARGE SCALE GENOMIC DNA]</scope>
    <source>
        <strain evidence="2">JCM 16544</strain>
    </source>
</reference>
<evidence type="ECO:0000313" key="2">
    <source>
        <dbReference type="Proteomes" id="UP001501697"/>
    </source>
</evidence>
<dbReference type="RefSeq" id="WP_344736208.1">
    <property type="nucleotide sequence ID" value="NZ_BAAAYU010000001.1"/>
</dbReference>
<proteinExistence type="predicted"/>